<proteinExistence type="inferred from homology"/>
<dbReference type="GO" id="GO:0005634">
    <property type="term" value="C:nucleus"/>
    <property type="evidence" value="ECO:0007669"/>
    <property type="project" value="UniProtKB-SubCell"/>
</dbReference>
<dbReference type="Pfam" id="PF03941">
    <property type="entry name" value="INCENP_ARK-bind"/>
    <property type="match status" value="1"/>
</dbReference>
<dbReference type="GeneID" id="30032408"/>
<name>A0A1A0HHB8_9ASCO</name>
<feature type="compositionally biased region" description="Low complexity" evidence="7">
    <location>
        <begin position="417"/>
        <end position="427"/>
    </location>
</feature>
<comment type="caution">
    <text evidence="9">The sequence shown here is derived from an EMBL/GenBank/DDBJ whole genome shotgun (WGS) entry which is preliminary data.</text>
</comment>
<feature type="region of interest" description="Disordered" evidence="7">
    <location>
        <begin position="768"/>
        <end position="824"/>
    </location>
</feature>
<accession>A0A1A0HHB8</accession>
<protein>
    <recommendedName>
        <fullName evidence="8">Inner centromere protein ARK-binding domain-containing protein</fullName>
    </recommendedName>
</protein>
<dbReference type="EMBL" id="LXTC01000001">
    <property type="protein sequence ID" value="OBA23396.1"/>
    <property type="molecule type" value="Genomic_DNA"/>
</dbReference>
<feature type="region of interest" description="Disordered" evidence="7">
    <location>
        <begin position="395"/>
        <end position="427"/>
    </location>
</feature>
<feature type="region of interest" description="Disordered" evidence="7">
    <location>
        <begin position="441"/>
        <end position="617"/>
    </location>
</feature>
<dbReference type="Proteomes" id="UP000092555">
    <property type="component" value="Unassembled WGS sequence"/>
</dbReference>
<feature type="compositionally biased region" description="Basic and acidic residues" evidence="7">
    <location>
        <begin position="798"/>
        <end position="812"/>
    </location>
</feature>
<comment type="subcellular location">
    <subcellularLocation>
        <location evidence="2">Cytoplasm</location>
        <location evidence="2">Cytoskeleton</location>
        <location evidence="2">Spindle</location>
    </subcellularLocation>
    <subcellularLocation>
        <location evidence="1">Nucleus</location>
    </subcellularLocation>
</comment>
<feature type="compositionally biased region" description="Low complexity" evidence="7">
    <location>
        <begin position="588"/>
        <end position="605"/>
    </location>
</feature>
<keyword evidence="10" id="KW-1185">Reference proteome</keyword>
<feature type="compositionally biased region" description="Polar residues" evidence="7">
    <location>
        <begin position="315"/>
        <end position="328"/>
    </location>
</feature>
<keyword evidence="4" id="KW-0963">Cytoplasm</keyword>
<evidence type="ECO:0000313" key="10">
    <source>
        <dbReference type="Proteomes" id="UP000092555"/>
    </source>
</evidence>
<evidence type="ECO:0000256" key="3">
    <source>
        <dbReference type="ARBA" id="ARBA00010042"/>
    </source>
</evidence>
<dbReference type="GO" id="GO:0005819">
    <property type="term" value="C:spindle"/>
    <property type="evidence" value="ECO:0007669"/>
    <property type="project" value="UniProtKB-SubCell"/>
</dbReference>
<gene>
    <name evidence="9" type="ORF">METBIDRAFT_9667</name>
</gene>
<dbReference type="STRING" id="869754.A0A1A0HHB8"/>
<evidence type="ECO:0000259" key="8">
    <source>
        <dbReference type="Pfam" id="PF03941"/>
    </source>
</evidence>
<evidence type="ECO:0000256" key="5">
    <source>
        <dbReference type="ARBA" id="ARBA00023212"/>
    </source>
</evidence>
<reference evidence="9 10" key="1">
    <citation type="submission" date="2016-05" db="EMBL/GenBank/DDBJ databases">
        <title>Comparative genomics of biotechnologically important yeasts.</title>
        <authorList>
            <consortium name="DOE Joint Genome Institute"/>
            <person name="Riley R."/>
            <person name="Haridas S."/>
            <person name="Wolfe K.H."/>
            <person name="Lopes M.R."/>
            <person name="Hittinger C.T."/>
            <person name="Goker M."/>
            <person name="Salamov A."/>
            <person name="Wisecaver J."/>
            <person name="Long T.M."/>
            <person name="Aerts A.L."/>
            <person name="Barry K."/>
            <person name="Choi C."/>
            <person name="Clum A."/>
            <person name="Coughlan A.Y."/>
            <person name="Deshpande S."/>
            <person name="Douglass A.P."/>
            <person name="Hanson S.J."/>
            <person name="Klenk H.-P."/>
            <person name="LaButti K."/>
            <person name="Lapidus A."/>
            <person name="Lindquist E."/>
            <person name="Lipzen A."/>
            <person name="Meier-kolthoff J.P."/>
            <person name="Ohm R.A."/>
            <person name="Otillar R.P."/>
            <person name="Pangilinan J."/>
            <person name="Peng Y."/>
            <person name="Rokas A."/>
            <person name="Rosa C.A."/>
            <person name="Scheuner C."/>
            <person name="Sibirny A.A."/>
            <person name="Slot J.C."/>
            <person name="Stielow J.B."/>
            <person name="Sun H."/>
            <person name="Kurtzman C.P."/>
            <person name="Blackwell M."/>
            <person name="Grigoriev I.V."/>
            <person name="Jeffries T.W."/>
        </authorList>
    </citation>
    <scope>NUCLEOTIDE SEQUENCE [LARGE SCALE GENOMIC DNA]</scope>
    <source>
        <strain evidence="9 10">NRRL YB-4993</strain>
    </source>
</reference>
<feature type="region of interest" description="Disordered" evidence="7">
    <location>
        <begin position="309"/>
        <end position="328"/>
    </location>
</feature>
<keyword evidence="6" id="KW-0539">Nucleus</keyword>
<dbReference type="InterPro" id="IPR005635">
    <property type="entry name" value="Inner_centromere_prot_ARK-bd"/>
</dbReference>
<evidence type="ECO:0000313" key="9">
    <source>
        <dbReference type="EMBL" id="OBA23396.1"/>
    </source>
</evidence>
<comment type="similarity">
    <text evidence="3">Belongs to the INCENP family.</text>
</comment>
<feature type="region of interest" description="Disordered" evidence="7">
    <location>
        <begin position="80"/>
        <end position="164"/>
    </location>
</feature>
<feature type="compositionally biased region" description="Polar residues" evidence="7">
    <location>
        <begin position="463"/>
        <end position="483"/>
    </location>
</feature>
<evidence type="ECO:0000256" key="2">
    <source>
        <dbReference type="ARBA" id="ARBA00004186"/>
    </source>
</evidence>
<organism evidence="9 10">
    <name type="scientific">Metschnikowia bicuspidata var. bicuspidata NRRL YB-4993</name>
    <dbReference type="NCBI Taxonomy" id="869754"/>
    <lineage>
        <taxon>Eukaryota</taxon>
        <taxon>Fungi</taxon>
        <taxon>Dikarya</taxon>
        <taxon>Ascomycota</taxon>
        <taxon>Saccharomycotina</taxon>
        <taxon>Pichiomycetes</taxon>
        <taxon>Metschnikowiaceae</taxon>
        <taxon>Metschnikowia</taxon>
    </lineage>
</organism>
<evidence type="ECO:0000256" key="7">
    <source>
        <dbReference type="SAM" id="MobiDB-lite"/>
    </source>
</evidence>
<evidence type="ECO:0000256" key="4">
    <source>
        <dbReference type="ARBA" id="ARBA00022490"/>
    </source>
</evidence>
<dbReference type="AlphaFoldDB" id="A0A1A0HHB8"/>
<evidence type="ECO:0000256" key="6">
    <source>
        <dbReference type="ARBA" id="ARBA00023242"/>
    </source>
</evidence>
<keyword evidence="5" id="KW-0206">Cytoskeleton</keyword>
<feature type="domain" description="Inner centromere protein ARK-binding" evidence="8">
    <location>
        <begin position="843"/>
        <end position="894"/>
    </location>
</feature>
<dbReference type="OrthoDB" id="6123at2759"/>
<dbReference type="RefSeq" id="XP_018713877.1">
    <property type="nucleotide sequence ID" value="XM_018859433.1"/>
</dbReference>
<evidence type="ECO:0000256" key="1">
    <source>
        <dbReference type="ARBA" id="ARBA00004123"/>
    </source>
</evidence>
<sequence>MNLALWALTAARKGRKKQMVPGSSGHIVEETASNLRTTKEAKELILLLVEKSVSSLNCIIDAINNDASYEDLLSLVQLSQPPPDSPIEDSFRSTSSVSRSEWDSQEPSSKPELLLQHSEKITSSSAPPASDPILHGLPADDPESPLPGPAFKPPSTDSTESCLADSREHMRDLRVFLPRNETLSSKIKVKVETSNDRSFLEDTASAPPLGLPDPINPLAENIHGLADAPIQNDATIRPSHVGANELHWGAKMSTKNIASASKLNVSLNDPSSFSPIKIVNGRVASFTAPDVDVSSNPLSLAVNSKYSAEEPSAKITKTNDTNGSDDGADNSFQAISTAIRKSFAGKTSMGLHPGLSSLHNDVQSDILASHTLFTGNDQKNSNYVLRSLPKPDASIKNVKVKMEPDPDSVKAPPKVESSNSRSRSNTSSYTGIVFVSLPNKEPIKIHPTTQAGAGETERRKENSLASNVHFSQSIHTADQTNQPLEPHPRKTKCRGEDSQNESNQAKPPAPVPNLFSKKVFSNILPPPKKVSKSPVKSMRLSPTKFPSHRLPDRLSTRTTNAGSPIKREIASKPPFIGRSPVKSRVAEPLSRLTASSSVSSSRSPTNYSHKSDRGSIRGSMTNVSIHQAQNLAKYRSQQEIFPPSGPEKDGKSFSSDKDFLKNRFLTTALLPNNTRRLRKLVHPDNVQSHIPKALVESHAGPLKLTSHFRDLKSAVRPELEPKPELFPHLQSTSDPRLALKKDFLSPEKREVTKVDRSQALLKKVRTPSIGIPSTHNTSKKRAIGNAVPLPDAARGKFRKESTTKPFPRDVRGSRTPSKFPSVNPRARVLHGLHPETLPDSLPDIPSDDDLLRDTKHVKSWAGTPEILRAMNEKLNLDPKAVFGECTDLDMEDVFRSVKSRSDRVPLRTM</sequence>